<gene>
    <name evidence="1" type="ORF">E6K80_14360</name>
</gene>
<evidence type="ECO:0000313" key="2">
    <source>
        <dbReference type="Proteomes" id="UP000319836"/>
    </source>
</evidence>
<proteinExistence type="predicted"/>
<sequence length="67" mass="6631">MSIARSSAGAVEWKIPALSWAGGTTAACSGTTESDRLGDPVAATPGAGARRVVSTAAGRFGGSRNRP</sequence>
<name>A0A538TXC9_UNCEI</name>
<comment type="caution">
    <text evidence="1">The sequence shown here is derived from an EMBL/GenBank/DDBJ whole genome shotgun (WGS) entry which is preliminary data.</text>
</comment>
<protein>
    <submittedName>
        <fullName evidence="1">Uncharacterized protein</fullName>
    </submittedName>
</protein>
<accession>A0A538TXC9</accession>
<organism evidence="1 2">
    <name type="scientific">Eiseniibacteriota bacterium</name>
    <dbReference type="NCBI Taxonomy" id="2212470"/>
    <lineage>
        <taxon>Bacteria</taxon>
        <taxon>Candidatus Eiseniibacteriota</taxon>
    </lineage>
</organism>
<dbReference type="Proteomes" id="UP000319836">
    <property type="component" value="Unassembled WGS sequence"/>
</dbReference>
<evidence type="ECO:0000313" key="1">
    <source>
        <dbReference type="EMBL" id="TMQ68300.1"/>
    </source>
</evidence>
<dbReference type="AlphaFoldDB" id="A0A538TXC9"/>
<dbReference type="PROSITE" id="PS51257">
    <property type="entry name" value="PROKAR_LIPOPROTEIN"/>
    <property type="match status" value="1"/>
</dbReference>
<dbReference type="EMBL" id="VBPA01000409">
    <property type="protein sequence ID" value="TMQ68300.1"/>
    <property type="molecule type" value="Genomic_DNA"/>
</dbReference>
<reference evidence="1 2" key="1">
    <citation type="journal article" date="2019" name="Nat. Microbiol.">
        <title>Mediterranean grassland soil C-N compound turnover is dependent on rainfall and depth, and is mediated by genomically divergent microorganisms.</title>
        <authorList>
            <person name="Diamond S."/>
            <person name="Andeer P.F."/>
            <person name="Li Z."/>
            <person name="Crits-Christoph A."/>
            <person name="Burstein D."/>
            <person name="Anantharaman K."/>
            <person name="Lane K.R."/>
            <person name="Thomas B.C."/>
            <person name="Pan C."/>
            <person name="Northen T.R."/>
            <person name="Banfield J.F."/>
        </authorList>
    </citation>
    <scope>NUCLEOTIDE SEQUENCE [LARGE SCALE GENOMIC DNA]</scope>
    <source>
        <strain evidence="1">WS_10</strain>
    </source>
</reference>